<gene>
    <name evidence="2" type="ORF">EVJ48_00200</name>
</gene>
<dbReference type="AlphaFoldDB" id="A0A520XGQ3"/>
<feature type="region of interest" description="Disordered" evidence="1">
    <location>
        <begin position="97"/>
        <end position="132"/>
    </location>
</feature>
<dbReference type="EMBL" id="SHMQ01000001">
    <property type="protein sequence ID" value="RZV40378.1"/>
    <property type="molecule type" value="Genomic_DNA"/>
</dbReference>
<dbReference type="Proteomes" id="UP000322454">
    <property type="component" value="Unassembled WGS sequence"/>
</dbReference>
<evidence type="ECO:0000313" key="3">
    <source>
        <dbReference type="Proteomes" id="UP000322454"/>
    </source>
</evidence>
<reference evidence="2 3" key="1">
    <citation type="submission" date="2019-01" db="EMBL/GenBank/DDBJ databases">
        <title>Insights into ecological role of a new deltaproteobacterial order Candidatus Sinidesulfobacterales (Sva0485) by metagenomics and metatranscriptomics.</title>
        <authorList>
            <person name="Tan S."/>
            <person name="Liu J."/>
            <person name="Fang Y."/>
            <person name="Hedlund B."/>
            <person name="Lian Z.-H."/>
            <person name="Huang L.-Y."/>
            <person name="Li J.-T."/>
            <person name="Huang L.-N."/>
            <person name="Li W.-J."/>
            <person name="Jiang H.-C."/>
            <person name="Dong H.-L."/>
            <person name="Shu W.-S."/>
        </authorList>
    </citation>
    <scope>NUCLEOTIDE SEQUENCE [LARGE SCALE GENOMIC DNA]</scope>
    <source>
        <strain evidence="2">AP4</strain>
    </source>
</reference>
<evidence type="ECO:0000313" key="2">
    <source>
        <dbReference type="EMBL" id="RZV40378.1"/>
    </source>
</evidence>
<organism evidence="2 3">
    <name type="scientific">Candidatus Acidulodesulfobacterium acidiphilum</name>
    <dbReference type="NCBI Taxonomy" id="2597224"/>
    <lineage>
        <taxon>Bacteria</taxon>
        <taxon>Deltaproteobacteria</taxon>
        <taxon>Candidatus Acidulodesulfobacterales</taxon>
        <taxon>Candidatus Acidulodesulfobacterium</taxon>
    </lineage>
</organism>
<comment type="caution">
    <text evidence="2">The sequence shown here is derived from an EMBL/GenBank/DDBJ whole genome shotgun (WGS) entry which is preliminary data.</text>
</comment>
<protein>
    <submittedName>
        <fullName evidence="2">Uncharacterized protein</fullName>
    </submittedName>
</protein>
<accession>A0A520XGQ3</accession>
<proteinExistence type="predicted"/>
<name>A0A520XGQ3_9DELT</name>
<evidence type="ECO:0000256" key="1">
    <source>
        <dbReference type="SAM" id="MobiDB-lite"/>
    </source>
</evidence>
<sequence>MESQKTAVDKFTEFIGSVLGVTEDRFQKILDEFIVSHNFGKKESEVFSQKMKDIYDTNKKKLMSIVDESVKKALSKADIARSSEVKGLEEKINMLEEKINKRSGANSKHKDTSRSAKTKSIGNSIKNNKKNN</sequence>